<feature type="transmembrane region" description="Helical" evidence="1">
    <location>
        <begin position="152"/>
        <end position="179"/>
    </location>
</feature>
<evidence type="ECO:0000313" key="2">
    <source>
        <dbReference type="EMBL" id="SDM84186.1"/>
    </source>
</evidence>
<feature type="transmembrane region" description="Helical" evidence="1">
    <location>
        <begin position="211"/>
        <end position="228"/>
    </location>
</feature>
<reference evidence="3" key="1">
    <citation type="submission" date="2016-10" db="EMBL/GenBank/DDBJ databases">
        <authorList>
            <person name="Varghese N."/>
            <person name="Submissions S."/>
        </authorList>
    </citation>
    <scope>NUCLEOTIDE SEQUENCE [LARGE SCALE GENOMIC DNA]</scope>
    <source>
        <strain evidence="3">DSM 19110</strain>
    </source>
</reference>
<organism evidence="2 3">
    <name type="scientific">Pedobacter steynii</name>
    <dbReference type="NCBI Taxonomy" id="430522"/>
    <lineage>
        <taxon>Bacteria</taxon>
        <taxon>Pseudomonadati</taxon>
        <taxon>Bacteroidota</taxon>
        <taxon>Sphingobacteriia</taxon>
        <taxon>Sphingobacteriales</taxon>
        <taxon>Sphingobacteriaceae</taxon>
        <taxon>Pedobacter</taxon>
    </lineage>
</organism>
<keyword evidence="1" id="KW-0812">Transmembrane</keyword>
<feature type="transmembrane region" description="Helical" evidence="1">
    <location>
        <begin position="443"/>
        <end position="474"/>
    </location>
</feature>
<name>A0A1G9WJ45_9SPHI</name>
<feature type="transmembrane region" description="Helical" evidence="1">
    <location>
        <begin position="20"/>
        <end position="36"/>
    </location>
</feature>
<feature type="transmembrane region" description="Helical" evidence="1">
    <location>
        <begin position="115"/>
        <end position="132"/>
    </location>
</feature>
<dbReference type="EMBL" id="FNGY01000005">
    <property type="protein sequence ID" value="SDM84186.1"/>
    <property type="molecule type" value="Genomic_DNA"/>
</dbReference>
<feature type="transmembrane region" description="Helical" evidence="1">
    <location>
        <begin position="260"/>
        <end position="280"/>
    </location>
</feature>
<dbReference type="AlphaFoldDB" id="A0A1G9WJ45"/>
<feature type="transmembrane region" description="Helical" evidence="1">
    <location>
        <begin position="73"/>
        <end position="95"/>
    </location>
</feature>
<proteinExistence type="predicted"/>
<evidence type="ECO:0000256" key="1">
    <source>
        <dbReference type="SAM" id="Phobius"/>
    </source>
</evidence>
<dbReference type="Proteomes" id="UP000183200">
    <property type="component" value="Unassembled WGS sequence"/>
</dbReference>
<sequence length="490" mass="56483">MEKLNTQVIKKVSKIDLNTILQWVNAIILMATWYSFSQNGPNKYIDLTTIYLGALLSIQLFAFLKIEKKRRDPFVIVLCFQMVFYYVLRILTLTIYPFSFVFDRFAFTPSDLNKAILFILVANVAIFLGLYLNKVKVSTLPLDNQIKPKRPFVVFMVLLFVYFMVFSTSFGIGPLSIIIGLLNSLFINILIVLFMVAVYIILFYKKFNLQYKILLAGGLLFYIVISTLTGSRAAVISVSYLFLFAYLSIFAAVRIKRIYLALGLIAIPILVVFFTVATFLRPRLENRGAVGGETMEVLKEFDIMEAFEADNEIILAPIFGRIAFLDFAAEIITNKDEYAEVFNFPYYFKSIVDNVLTPGFDVFDTSKTSTALTFIYNNQGKPQKSKVADSYQSDEFTIFGEAYVMFGMWFSILPIFLVAFIFKRVYVRIADESPFLFYVKRSFVLYVFFTLLNSFGLDWLLFDIIGIIFTYLIFKNFFKFQVSNNNIQNV</sequence>
<accession>A0A1G9WJ45</accession>
<evidence type="ECO:0008006" key="4">
    <source>
        <dbReference type="Google" id="ProtNLM"/>
    </source>
</evidence>
<feature type="transmembrane region" description="Helical" evidence="1">
    <location>
        <begin position="48"/>
        <end position="66"/>
    </location>
</feature>
<dbReference type="OrthoDB" id="1318263at2"/>
<keyword evidence="1" id="KW-1133">Transmembrane helix</keyword>
<gene>
    <name evidence="2" type="ORF">SAMN05421820_105181</name>
</gene>
<evidence type="ECO:0000313" key="3">
    <source>
        <dbReference type="Proteomes" id="UP000183200"/>
    </source>
</evidence>
<dbReference type="RefSeq" id="WP_074608322.1">
    <property type="nucleotide sequence ID" value="NZ_FNGY01000005.1"/>
</dbReference>
<feature type="transmembrane region" description="Helical" evidence="1">
    <location>
        <begin position="402"/>
        <end position="422"/>
    </location>
</feature>
<feature type="transmembrane region" description="Helical" evidence="1">
    <location>
        <begin position="185"/>
        <end position="204"/>
    </location>
</feature>
<feature type="transmembrane region" description="Helical" evidence="1">
    <location>
        <begin position="234"/>
        <end position="253"/>
    </location>
</feature>
<protein>
    <recommendedName>
        <fullName evidence="4">Oligosaccharide repeat unit polymerase</fullName>
    </recommendedName>
</protein>
<keyword evidence="1" id="KW-0472">Membrane</keyword>
<keyword evidence="3" id="KW-1185">Reference proteome</keyword>